<evidence type="ECO:0000256" key="1">
    <source>
        <dbReference type="ARBA" id="ARBA00004123"/>
    </source>
</evidence>
<dbReference type="GO" id="GO:0005634">
    <property type="term" value="C:nucleus"/>
    <property type="evidence" value="ECO:0007669"/>
    <property type="project" value="UniProtKB-SubCell"/>
</dbReference>
<dbReference type="Gene3D" id="1.10.10.10">
    <property type="entry name" value="Winged helix-like DNA-binding domain superfamily/Winged helix DNA-binding domain"/>
    <property type="match status" value="1"/>
</dbReference>
<dbReference type="SUPFAM" id="SSF46689">
    <property type="entry name" value="Homeodomain-like"/>
    <property type="match status" value="1"/>
</dbReference>
<feature type="non-terminal residue" evidence="2">
    <location>
        <position position="130"/>
    </location>
</feature>
<accession>A0A164IVM7</accession>
<evidence type="ECO:0000313" key="2">
    <source>
        <dbReference type="EMBL" id="KZS01676.1"/>
    </source>
</evidence>
<dbReference type="Proteomes" id="UP000076858">
    <property type="component" value="Unassembled WGS sequence"/>
</dbReference>
<dbReference type="AlphaFoldDB" id="A0A164IVM7"/>
<organism evidence="2 3">
    <name type="scientific">Daphnia magna</name>
    <dbReference type="NCBI Taxonomy" id="35525"/>
    <lineage>
        <taxon>Eukaryota</taxon>
        <taxon>Metazoa</taxon>
        <taxon>Ecdysozoa</taxon>
        <taxon>Arthropoda</taxon>
        <taxon>Crustacea</taxon>
        <taxon>Branchiopoda</taxon>
        <taxon>Diplostraca</taxon>
        <taxon>Cladocera</taxon>
        <taxon>Anomopoda</taxon>
        <taxon>Daphniidae</taxon>
        <taxon>Daphnia</taxon>
    </lineage>
</organism>
<dbReference type="InterPro" id="IPR009057">
    <property type="entry name" value="Homeodomain-like_sf"/>
</dbReference>
<dbReference type="InterPro" id="IPR036388">
    <property type="entry name" value="WH-like_DNA-bd_sf"/>
</dbReference>
<keyword evidence="3" id="KW-1185">Reference proteome</keyword>
<comment type="caution">
    <text evidence="2">The sequence shown here is derived from an EMBL/GenBank/DDBJ whole genome shotgun (WGS) entry which is preliminary data.</text>
</comment>
<reference evidence="2 3" key="1">
    <citation type="submission" date="2016-03" db="EMBL/GenBank/DDBJ databases">
        <title>EvidentialGene: Evidence-directed Construction of Genes on Genomes.</title>
        <authorList>
            <person name="Gilbert D.G."/>
            <person name="Choi J.-H."/>
            <person name="Mockaitis K."/>
            <person name="Colbourne J."/>
            <person name="Pfrender M."/>
        </authorList>
    </citation>
    <scope>NUCLEOTIDE SEQUENCE [LARGE SCALE GENOMIC DNA]</scope>
    <source>
        <strain evidence="2 3">Xinb3</strain>
        <tissue evidence="2">Complete organism</tissue>
    </source>
</reference>
<sequence length="130" mass="14968">MAGDLRRQLSIEKRSEIITLYNTKHSVKKICEISGCKMSTVYYTIDRFKKTNSCFDLPRSGRPCKLNDSDKRYLKLCALRDRRKTLAVLTEDFNGGRQMPVSYSCVNRSLTSWSLIGRVAARKPLLSKRN</sequence>
<comment type="subcellular location">
    <subcellularLocation>
        <location evidence="1">Nucleus</location>
    </subcellularLocation>
</comment>
<dbReference type="EMBL" id="LRGB01006349">
    <property type="protein sequence ID" value="KZS01676.1"/>
    <property type="molecule type" value="Genomic_DNA"/>
</dbReference>
<proteinExistence type="predicted"/>
<dbReference type="Pfam" id="PF13384">
    <property type="entry name" value="HTH_23"/>
    <property type="match status" value="1"/>
</dbReference>
<name>A0A164IVM7_9CRUS</name>
<gene>
    <name evidence="2" type="ORF">APZ42_001589</name>
</gene>
<evidence type="ECO:0000313" key="3">
    <source>
        <dbReference type="Proteomes" id="UP000076858"/>
    </source>
</evidence>
<protein>
    <submittedName>
        <fullName evidence="2">Uncharacterized protein</fullName>
    </submittedName>
</protein>